<dbReference type="PANTHER" id="PTHR30469">
    <property type="entry name" value="MULTIDRUG RESISTANCE PROTEIN MDTA"/>
    <property type="match status" value="1"/>
</dbReference>
<gene>
    <name evidence="4" type="ORF">IFO71_19170</name>
</gene>
<sequence length="410" mass="43146">MNALNTPNRRGFFAALIASVLLGAALLSYLLMATAPQTARKPPTREARLVEVVTLQPSSQQVMVSAYGEVEASQRIALSAQVSGRVIYLSPQFVPGQRIRKGEVLLKIDPADYQVALDNALANLASAEAALAQERGSQAVAQGDFEVLDLQVEPAERALMLREPQLQSAMAMVASAKAAVAQARLNLSRCEVTAAMDVLVVSRNVGVGAQVGGANAVIGEVAAASPFWVPLLVPVDSLRWIELPSNEGPGSAVSLRDVSQPTAAPWTGRVIQLLGSVETAGRRARLLVEVDPTSSPSELPLLLGSYVEAQIAGRRLSQVFQLDPAWLDGDRIWTVREGQLRAVELEVLHRDSGKVLARGALSATEQVVSSLLASAVEGMAVRTAGDERLHQASTAVTAGAPSAAPTGAQP</sequence>
<dbReference type="Proteomes" id="UP000613768">
    <property type="component" value="Unassembled WGS sequence"/>
</dbReference>
<dbReference type="AlphaFoldDB" id="A0AAW3ZQ71"/>
<accession>A0AAW3ZQ71</accession>
<dbReference type="Gene3D" id="2.40.50.100">
    <property type="match status" value="1"/>
</dbReference>
<keyword evidence="5" id="KW-1185">Reference proteome</keyword>
<dbReference type="InterPro" id="IPR058625">
    <property type="entry name" value="MdtA-like_BSH"/>
</dbReference>
<reference evidence="4 5" key="1">
    <citation type="submission" date="2020-09" db="EMBL/GenBank/DDBJ databases">
        <title>Pseudoxanthomonas sp. CAU 1598 isolated from sand of Yaerae Beach.</title>
        <authorList>
            <person name="Kim W."/>
        </authorList>
    </citation>
    <scope>NUCLEOTIDE SEQUENCE [LARGE SCALE GENOMIC DNA]</scope>
    <source>
        <strain evidence="4 5">CAU 1598</strain>
    </source>
</reference>
<name>A0AAW3ZQ71_9GAMM</name>
<keyword evidence="2" id="KW-0472">Membrane</keyword>
<dbReference type="Pfam" id="PF25917">
    <property type="entry name" value="BSH_RND"/>
    <property type="match status" value="1"/>
</dbReference>
<dbReference type="NCBIfam" id="TIGR01730">
    <property type="entry name" value="RND_mfp"/>
    <property type="match status" value="1"/>
</dbReference>
<evidence type="ECO:0000256" key="2">
    <source>
        <dbReference type="SAM" id="Phobius"/>
    </source>
</evidence>
<dbReference type="Gene3D" id="2.40.30.170">
    <property type="match status" value="1"/>
</dbReference>
<feature type="transmembrane region" description="Helical" evidence="2">
    <location>
        <begin position="12"/>
        <end position="32"/>
    </location>
</feature>
<dbReference type="EMBL" id="JACYTR010000069">
    <property type="protein sequence ID" value="MBD8527873.1"/>
    <property type="molecule type" value="Genomic_DNA"/>
</dbReference>
<comment type="caution">
    <text evidence="4">The sequence shown here is derived from an EMBL/GenBank/DDBJ whole genome shotgun (WGS) entry which is preliminary data.</text>
</comment>
<dbReference type="RefSeq" id="WP_192031294.1">
    <property type="nucleotide sequence ID" value="NZ_JACYTR010000069.1"/>
</dbReference>
<protein>
    <submittedName>
        <fullName evidence="4">Efflux RND transporter periplasmic adaptor subunit</fullName>
    </submittedName>
</protein>
<keyword evidence="2" id="KW-1133">Transmembrane helix</keyword>
<evidence type="ECO:0000313" key="5">
    <source>
        <dbReference type="Proteomes" id="UP000613768"/>
    </source>
</evidence>
<feature type="domain" description="Multidrug resistance protein MdtA-like barrel-sandwich hybrid" evidence="3">
    <location>
        <begin position="77"/>
        <end position="215"/>
    </location>
</feature>
<evidence type="ECO:0000313" key="4">
    <source>
        <dbReference type="EMBL" id="MBD8527873.1"/>
    </source>
</evidence>
<proteinExistence type="inferred from homology"/>
<dbReference type="Gene3D" id="1.10.287.470">
    <property type="entry name" value="Helix hairpin bin"/>
    <property type="match status" value="1"/>
</dbReference>
<dbReference type="InterPro" id="IPR006143">
    <property type="entry name" value="RND_pump_MFP"/>
</dbReference>
<dbReference type="GO" id="GO:0015562">
    <property type="term" value="F:efflux transmembrane transporter activity"/>
    <property type="evidence" value="ECO:0007669"/>
    <property type="project" value="TreeGrafter"/>
</dbReference>
<comment type="similarity">
    <text evidence="1">Belongs to the membrane fusion protein (MFP) (TC 8.A.1) family.</text>
</comment>
<evidence type="ECO:0000259" key="3">
    <source>
        <dbReference type="Pfam" id="PF25917"/>
    </source>
</evidence>
<keyword evidence="2" id="KW-0812">Transmembrane</keyword>
<evidence type="ECO:0000256" key="1">
    <source>
        <dbReference type="ARBA" id="ARBA00009477"/>
    </source>
</evidence>
<dbReference type="SUPFAM" id="SSF111369">
    <property type="entry name" value="HlyD-like secretion proteins"/>
    <property type="match status" value="1"/>
</dbReference>
<dbReference type="GO" id="GO:1990281">
    <property type="term" value="C:efflux pump complex"/>
    <property type="evidence" value="ECO:0007669"/>
    <property type="project" value="TreeGrafter"/>
</dbReference>
<dbReference type="PANTHER" id="PTHR30469:SF36">
    <property type="entry name" value="BLL3903 PROTEIN"/>
    <property type="match status" value="1"/>
</dbReference>
<organism evidence="4 5">
    <name type="scientific">Pseudomarimonas arenosa</name>
    <dbReference type="NCBI Taxonomy" id="2774145"/>
    <lineage>
        <taxon>Bacteria</taxon>
        <taxon>Pseudomonadati</taxon>
        <taxon>Pseudomonadota</taxon>
        <taxon>Gammaproteobacteria</taxon>
        <taxon>Lysobacterales</taxon>
        <taxon>Lysobacteraceae</taxon>
        <taxon>Pseudomarimonas</taxon>
    </lineage>
</organism>